<keyword evidence="15" id="KW-0051">Antiviral defense</keyword>
<gene>
    <name evidence="24" type="ORF">OFUS_LOCUS6684</name>
</gene>
<comment type="catalytic activity">
    <reaction evidence="20">
        <text>dATP + H2O = 2'-deoxyadenosine + triphosphate + H(+)</text>
        <dbReference type="Rhea" id="RHEA:67648"/>
        <dbReference type="ChEBI" id="CHEBI:15377"/>
        <dbReference type="ChEBI" id="CHEBI:15378"/>
        <dbReference type="ChEBI" id="CHEBI:17256"/>
        <dbReference type="ChEBI" id="CHEBI:18036"/>
        <dbReference type="ChEBI" id="CHEBI:61404"/>
    </reaction>
    <physiologicalReaction direction="left-to-right" evidence="20">
        <dbReference type="Rhea" id="RHEA:67649"/>
    </physiologicalReaction>
</comment>
<dbReference type="GO" id="GO:0006281">
    <property type="term" value="P:DNA repair"/>
    <property type="evidence" value="ECO:0007669"/>
    <property type="project" value="UniProtKB-KW"/>
</dbReference>
<dbReference type="Pfam" id="PF07647">
    <property type="entry name" value="SAM_2"/>
    <property type="match status" value="1"/>
</dbReference>
<dbReference type="Gene3D" id="1.10.3210.10">
    <property type="entry name" value="Hypothetical protein af1432"/>
    <property type="match status" value="1"/>
</dbReference>
<dbReference type="SMART" id="SM00454">
    <property type="entry name" value="SAM"/>
    <property type="match status" value="1"/>
</dbReference>
<evidence type="ECO:0000256" key="18">
    <source>
        <dbReference type="ARBA" id="ARBA00023242"/>
    </source>
</evidence>
<dbReference type="PROSITE" id="PS50105">
    <property type="entry name" value="SAM_DOMAIN"/>
    <property type="match status" value="1"/>
</dbReference>
<comment type="catalytic activity">
    <reaction evidence="19">
        <text>dCTP + H2O = 2'-deoxycytidine + triphosphate + H(+)</text>
        <dbReference type="Rhea" id="RHEA:80083"/>
        <dbReference type="ChEBI" id="CHEBI:15377"/>
        <dbReference type="ChEBI" id="CHEBI:15378"/>
        <dbReference type="ChEBI" id="CHEBI:15698"/>
        <dbReference type="ChEBI" id="CHEBI:18036"/>
        <dbReference type="ChEBI" id="CHEBI:61481"/>
    </reaction>
    <physiologicalReaction direction="left-to-right" evidence="19">
        <dbReference type="Rhea" id="RHEA:80084"/>
    </physiologicalReaction>
</comment>
<dbReference type="InterPro" id="IPR003607">
    <property type="entry name" value="HD/PDEase_dom"/>
</dbReference>
<evidence type="ECO:0000256" key="16">
    <source>
        <dbReference type="ARBA" id="ARBA00023134"/>
    </source>
</evidence>
<dbReference type="EMBL" id="CAIIXF020000003">
    <property type="protein sequence ID" value="CAH1779926.1"/>
    <property type="molecule type" value="Genomic_DNA"/>
</dbReference>
<dbReference type="AlphaFoldDB" id="A0A8J1UTC7"/>
<organism evidence="24 25">
    <name type="scientific">Owenia fusiformis</name>
    <name type="common">Polychaete worm</name>
    <dbReference type="NCBI Taxonomy" id="6347"/>
    <lineage>
        <taxon>Eukaryota</taxon>
        <taxon>Metazoa</taxon>
        <taxon>Spiralia</taxon>
        <taxon>Lophotrochozoa</taxon>
        <taxon>Annelida</taxon>
        <taxon>Polychaeta</taxon>
        <taxon>Sedentaria</taxon>
        <taxon>Canalipalpata</taxon>
        <taxon>Sabellida</taxon>
        <taxon>Oweniida</taxon>
        <taxon>Oweniidae</taxon>
        <taxon>Owenia</taxon>
    </lineage>
</organism>
<evidence type="ECO:0000256" key="6">
    <source>
        <dbReference type="ARBA" id="ARBA00022533"/>
    </source>
</evidence>
<dbReference type="Gene3D" id="3.30.70.2760">
    <property type="match status" value="1"/>
</dbReference>
<dbReference type="GO" id="GO:0005694">
    <property type="term" value="C:chromosome"/>
    <property type="evidence" value="ECO:0007669"/>
    <property type="project" value="UniProtKB-SubCell"/>
</dbReference>
<keyword evidence="10" id="KW-0547">Nucleotide-binding</keyword>
<dbReference type="GO" id="GO:0046872">
    <property type="term" value="F:metal ion binding"/>
    <property type="evidence" value="ECO:0007669"/>
    <property type="project" value="UniProtKB-KW"/>
</dbReference>
<comment type="subcellular location">
    <subcellularLocation>
        <location evidence="2">Chromosome</location>
    </subcellularLocation>
    <subcellularLocation>
        <location evidence="1">Nucleus</location>
    </subcellularLocation>
</comment>
<dbReference type="OrthoDB" id="9991235at2759"/>
<keyword evidence="8" id="KW-0235">DNA replication</keyword>
<keyword evidence="9" id="KW-0479">Metal-binding</keyword>
<dbReference type="GO" id="GO:0005634">
    <property type="term" value="C:nucleus"/>
    <property type="evidence" value="ECO:0007669"/>
    <property type="project" value="UniProtKB-SubCell"/>
</dbReference>
<evidence type="ECO:0000256" key="15">
    <source>
        <dbReference type="ARBA" id="ARBA00023118"/>
    </source>
</evidence>
<dbReference type="GO" id="GO:0006203">
    <property type="term" value="P:dGTP catabolic process"/>
    <property type="evidence" value="ECO:0007669"/>
    <property type="project" value="TreeGrafter"/>
</dbReference>
<dbReference type="SUPFAM" id="SSF109604">
    <property type="entry name" value="HD-domain/PDEase-like"/>
    <property type="match status" value="1"/>
</dbReference>
<evidence type="ECO:0000256" key="10">
    <source>
        <dbReference type="ARBA" id="ARBA00022741"/>
    </source>
</evidence>
<evidence type="ECO:0000256" key="17">
    <source>
        <dbReference type="ARBA" id="ARBA00023204"/>
    </source>
</evidence>
<keyword evidence="12" id="KW-0378">Hydrolase</keyword>
<dbReference type="GO" id="GO:0051607">
    <property type="term" value="P:defense response to virus"/>
    <property type="evidence" value="ECO:0007669"/>
    <property type="project" value="UniProtKB-KW"/>
</dbReference>
<dbReference type="InterPro" id="IPR050135">
    <property type="entry name" value="dGTPase-like"/>
</dbReference>
<evidence type="ECO:0000256" key="20">
    <source>
        <dbReference type="ARBA" id="ARBA00047812"/>
    </source>
</evidence>
<evidence type="ECO:0000256" key="13">
    <source>
        <dbReference type="ARBA" id="ARBA00022833"/>
    </source>
</evidence>
<dbReference type="GO" id="GO:0006260">
    <property type="term" value="P:DNA replication"/>
    <property type="evidence" value="ECO:0007669"/>
    <property type="project" value="UniProtKB-KW"/>
</dbReference>
<evidence type="ECO:0000313" key="25">
    <source>
        <dbReference type="Proteomes" id="UP000749559"/>
    </source>
</evidence>
<reference evidence="24" key="1">
    <citation type="submission" date="2022-03" db="EMBL/GenBank/DDBJ databases">
        <authorList>
            <person name="Martin C."/>
        </authorList>
    </citation>
    <scope>NUCLEOTIDE SEQUENCE</scope>
</reference>
<evidence type="ECO:0000256" key="19">
    <source>
        <dbReference type="ARBA" id="ARBA00047701"/>
    </source>
</evidence>
<evidence type="ECO:0000256" key="9">
    <source>
        <dbReference type="ARBA" id="ARBA00022723"/>
    </source>
</evidence>
<dbReference type="CDD" id="cd00077">
    <property type="entry name" value="HDc"/>
    <property type="match status" value="1"/>
</dbReference>
<evidence type="ECO:0000256" key="8">
    <source>
        <dbReference type="ARBA" id="ARBA00022705"/>
    </source>
</evidence>
<comment type="catalytic activity">
    <reaction evidence="21">
        <text>a 2'-deoxyribonucleoside 5'-triphosphate + H2O = a 2'-deoxyribonucleoside + triphosphate + H(+)</text>
        <dbReference type="Rhea" id="RHEA:46148"/>
        <dbReference type="ChEBI" id="CHEBI:15377"/>
        <dbReference type="ChEBI" id="CHEBI:15378"/>
        <dbReference type="ChEBI" id="CHEBI:18036"/>
        <dbReference type="ChEBI" id="CHEBI:18274"/>
        <dbReference type="ChEBI" id="CHEBI:61560"/>
    </reaction>
    <physiologicalReaction direction="left-to-right" evidence="21">
        <dbReference type="Rhea" id="RHEA:46149"/>
    </physiologicalReaction>
</comment>
<evidence type="ECO:0000256" key="2">
    <source>
        <dbReference type="ARBA" id="ARBA00004286"/>
    </source>
</evidence>
<keyword evidence="13" id="KW-0862">Zinc</keyword>
<dbReference type="FunFam" id="1.10.3210.10:FF:000015">
    <property type="entry name" value="Deoxynucleoside triphosphate triphosphohydrolase SAMHD1"/>
    <property type="match status" value="1"/>
</dbReference>
<proteinExistence type="inferred from homology"/>
<comment type="similarity">
    <text evidence="3">Belongs to the SAMHD1 family.</text>
</comment>
<comment type="caution">
    <text evidence="24">The sequence shown here is derived from an EMBL/GenBank/DDBJ whole genome shotgun (WGS) entry which is preliminary data.</text>
</comment>
<keyword evidence="17" id="KW-0234">DNA repair</keyword>
<keyword evidence="18" id="KW-0539">Nucleus</keyword>
<keyword evidence="11" id="KW-0227">DNA damage</keyword>
<dbReference type="Pfam" id="PF01966">
    <property type="entry name" value="HD"/>
    <property type="match status" value="1"/>
</dbReference>
<evidence type="ECO:0000256" key="4">
    <source>
        <dbReference type="ARBA" id="ARBA00020285"/>
    </source>
</evidence>
<dbReference type="PROSITE" id="PS51831">
    <property type="entry name" value="HD"/>
    <property type="match status" value="1"/>
</dbReference>
<dbReference type="GO" id="GO:0005525">
    <property type="term" value="F:GTP binding"/>
    <property type="evidence" value="ECO:0007669"/>
    <property type="project" value="UniProtKB-KW"/>
</dbReference>
<name>A0A8J1UTC7_OWEFU</name>
<evidence type="ECO:0000256" key="1">
    <source>
        <dbReference type="ARBA" id="ARBA00004123"/>
    </source>
</evidence>
<dbReference type="SMART" id="SM00471">
    <property type="entry name" value="HDc"/>
    <property type="match status" value="1"/>
</dbReference>
<dbReference type="GO" id="GO:0008832">
    <property type="term" value="F:dGTPase activity"/>
    <property type="evidence" value="ECO:0007669"/>
    <property type="project" value="TreeGrafter"/>
</dbReference>
<keyword evidence="16" id="KW-0342">GTP-binding</keyword>
<evidence type="ECO:0000256" key="7">
    <source>
        <dbReference type="ARBA" id="ARBA00022588"/>
    </source>
</evidence>
<keyword evidence="25" id="KW-1185">Reference proteome</keyword>
<protein>
    <recommendedName>
        <fullName evidence="4">Deoxynucleoside triphosphate triphosphohydrolase SAMHD1</fullName>
    </recommendedName>
</protein>
<keyword evidence="5" id="KW-0158">Chromosome</keyword>
<dbReference type="Proteomes" id="UP000749559">
    <property type="component" value="Unassembled WGS sequence"/>
</dbReference>
<dbReference type="InterPro" id="IPR001660">
    <property type="entry name" value="SAM"/>
</dbReference>
<evidence type="ECO:0000256" key="11">
    <source>
        <dbReference type="ARBA" id="ARBA00022763"/>
    </source>
</evidence>
<dbReference type="PANTHER" id="PTHR11373:SF4">
    <property type="entry name" value="DEOXYNUCLEOSIDE TRIPHOSPHATE TRIPHOSPHOHYDROLASE SAMHD1"/>
    <property type="match status" value="1"/>
</dbReference>
<keyword evidence="6" id="KW-0021">Allosteric enzyme</keyword>
<dbReference type="PANTHER" id="PTHR11373">
    <property type="entry name" value="DEOXYNUCLEOSIDE TRIPHOSPHATE TRIPHOSPHOHYDROLASE"/>
    <property type="match status" value="1"/>
</dbReference>
<dbReference type="GO" id="GO:0045087">
    <property type="term" value="P:innate immune response"/>
    <property type="evidence" value="ECO:0007669"/>
    <property type="project" value="UniProtKB-KW"/>
</dbReference>
<evidence type="ECO:0000256" key="12">
    <source>
        <dbReference type="ARBA" id="ARBA00022801"/>
    </source>
</evidence>
<evidence type="ECO:0000256" key="3">
    <source>
        <dbReference type="ARBA" id="ARBA00005776"/>
    </source>
</evidence>
<dbReference type="InterPro" id="IPR013761">
    <property type="entry name" value="SAM/pointed_sf"/>
</dbReference>
<evidence type="ECO:0000256" key="21">
    <source>
        <dbReference type="ARBA" id="ARBA00048183"/>
    </source>
</evidence>
<evidence type="ECO:0000256" key="23">
    <source>
        <dbReference type="ARBA" id="ARBA00049451"/>
    </source>
</evidence>
<comment type="catalytic activity">
    <reaction evidence="22">
        <text>dGTP + H2O = 2'-deoxyguanosine + triphosphate + H(+)</text>
        <dbReference type="Rhea" id="RHEA:15193"/>
        <dbReference type="ChEBI" id="CHEBI:15377"/>
        <dbReference type="ChEBI" id="CHEBI:15378"/>
        <dbReference type="ChEBI" id="CHEBI:17172"/>
        <dbReference type="ChEBI" id="CHEBI:18036"/>
        <dbReference type="ChEBI" id="CHEBI:61429"/>
    </reaction>
    <physiologicalReaction direction="left-to-right" evidence="22">
        <dbReference type="Rhea" id="RHEA:15194"/>
    </physiologicalReaction>
</comment>
<dbReference type="InterPro" id="IPR006674">
    <property type="entry name" value="HD_domain"/>
</dbReference>
<dbReference type="FunFam" id="3.30.70.2760:FF:000002">
    <property type="entry name" value="SAM and HD domain-containing deoxynucleoside triphosphate triphosphohydrolase 1"/>
    <property type="match status" value="1"/>
</dbReference>
<keyword evidence="7" id="KW-0399">Innate immunity</keyword>
<sequence>MSASNNDDEPSSINPIYSGFKDWTVHQVGEYLMQNEHLGLNDVADKFIEAGIAGAQLAELTGELLEKMKIEHMGQRQKVLQLIRELHSLADAEHSTKVFNDPIHGHIEVSSLCAAIIDTKQFQRLRFLKQLGGCYWVFPGAPHNRFEHSIGVYWLAGQLVRALRTRQPFLRITDADIICVQIAGLCHDLGHGPFSHMFDEKFIPKIDKNSKWRHEDASVAMFDYLVEDNNLIPLFEQHGLIESDRIFIKELIAGPSPESIQDTNWNFCGRPKSKSFLYEIVANKRNGIDVDKWDYFARDCYHLGLNNNFDHTRFIKFARVLEVDGVFQICCRDKEANCLYDMYHTRIVLHQRAYEHKVKNIVEYMITEALVEANDHILLEGKDGVKRKMSEAIYDMVAFCQLNDTIYNHILISSDPNLGSAKTILKMIERRELYRCIGQTRPRTPTKAHKQDEDVIRKEVAAHVPPKDREYITASDLVVHVIKYDYGMDVNNPVDSVRFYTKDDPNTAVNLPKEKVSQMLPEKFAEEHIRVYCKKSDPQSIKISRAAFNSWYKTEQDV</sequence>
<evidence type="ECO:0000256" key="5">
    <source>
        <dbReference type="ARBA" id="ARBA00022454"/>
    </source>
</evidence>
<dbReference type="Gene3D" id="1.10.150.50">
    <property type="entry name" value="Transcription Factor, Ets-1"/>
    <property type="match status" value="1"/>
</dbReference>
<evidence type="ECO:0000313" key="24">
    <source>
        <dbReference type="EMBL" id="CAH1779926.1"/>
    </source>
</evidence>
<keyword evidence="14" id="KW-0391">Immunity</keyword>
<dbReference type="SUPFAM" id="SSF47769">
    <property type="entry name" value="SAM/Pointed domain"/>
    <property type="match status" value="1"/>
</dbReference>
<accession>A0A8J1UTC7</accession>
<comment type="catalytic activity">
    <reaction evidence="23">
        <text>dTTP + H2O = thymidine + triphosphate + H(+)</text>
        <dbReference type="Rhea" id="RHEA:80079"/>
        <dbReference type="ChEBI" id="CHEBI:15377"/>
        <dbReference type="ChEBI" id="CHEBI:15378"/>
        <dbReference type="ChEBI" id="CHEBI:17748"/>
        <dbReference type="ChEBI" id="CHEBI:18036"/>
        <dbReference type="ChEBI" id="CHEBI:37568"/>
    </reaction>
    <physiologicalReaction direction="left-to-right" evidence="23">
        <dbReference type="Rhea" id="RHEA:80080"/>
    </physiologicalReaction>
</comment>
<evidence type="ECO:0000256" key="22">
    <source>
        <dbReference type="ARBA" id="ARBA00049174"/>
    </source>
</evidence>
<evidence type="ECO:0000256" key="14">
    <source>
        <dbReference type="ARBA" id="ARBA00022859"/>
    </source>
</evidence>